<keyword evidence="1" id="KW-1133">Transmembrane helix</keyword>
<sequence length="50" mass="5579">MTSAFAGIDGILIVITVVLLLLLRSLVVAALVHDIGRGVWWPWRKRISHD</sequence>
<evidence type="ECO:0000313" key="2">
    <source>
        <dbReference type="EMBL" id="SMX91114.1"/>
    </source>
</evidence>
<feature type="transmembrane region" description="Helical" evidence="1">
    <location>
        <begin position="12"/>
        <end position="36"/>
    </location>
</feature>
<organism evidence="2 3">
    <name type="scientific">Brevibacterium aurantiacum</name>
    <dbReference type="NCBI Taxonomy" id="273384"/>
    <lineage>
        <taxon>Bacteria</taxon>
        <taxon>Bacillati</taxon>
        <taxon>Actinomycetota</taxon>
        <taxon>Actinomycetes</taxon>
        <taxon>Micrococcales</taxon>
        <taxon>Brevibacteriaceae</taxon>
        <taxon>Brevibacterium</taxon>
    </lineage>
</organism>
<proteinExistence type="predicted"/>
<keyword evidence="1" id="KW-0812">Transmembrane</keyword>
<evidence type="ECO:0000313" key="3">
    <source>
        <dbReference type="Proteomes" id="UP000234289"/>
    </source>
</evidence>
<name>A0A2H1JUY4_BREAU</name>
<accession>A0A2H1JUY4</accession>
<gene>
    <name evidence="2" type="ORF">BAUR920_02490</name>
</gene>
<dbReference type="AlphaFoldDB" id="A0A2H1JUY4"/>
<dbReference type="RefSeq" id="WP_165771755.1">
    <property type="nucleotide sequence ID" value="NZ_FXZG01000015.1"/>
</dbReference>
<dbReference type="Proteomes" id="UP000234289">
    <property type="component" value="Unassembled WGS sequence"/>
</dbReference>
<evidence type="ECO:0000256" key="1">
    <source>
        <dbReference type="SAM" id="Phobius"/>
    </source>
</evidence>
<dbReference type="EMBL" id="FXZG01000015">
    <property type="protein sequence ID" value="SMX91114.1"/>
    <property type="molecule type" value="Genomic_DNA"/>
</dbReference>
<reference evidence="3" key="1">
    <citation type="submission" date="2017-03" db="EMBL/GenBank/DDBJ databases">
        <authorList>
            <person name="Monnet C."/>
        </authorList>
    </citation>
    <scope>NUCLEOTIDE SEQUENCE [LARGE SCALE GENOMIC DNA]</scope>
    <source>
        <strain evidence="3">CNRZ 920</strain>
    </source>
</reference>
<protein>
    <submittedName>
        <fullName evidence="2">Uncharacterized protein</fullName>
    </submittedName>
</protein>
<keyword evidence="1" id="KW-0472">Membrane</keyword>